<dbReference type="EMBL" id="DRLD01000200">
    <property type="protein sequence ID" value="HED10456.1"/>
    <property type="molecule type" value="Genomic_DNA"/>
</dbReference>
<dbReference type="InterPro" id="IPR013325">
    <property type="entry name" value="RNA_pol_sigma_r2"/>
</dbReference>
<gene>
    <name evidence="6" type="ORF">ENJ10_07190</name>
</gene>
<dbReference type="InterPro" id="IPR014284">
    <property type="entry name" value="RNA_pol_sigma-70_dom"/>
</dbReference>
<reference evidence="6" key="1">
    <citation type="journal article" date="2020" name="mSystems">
        <title>Genome- and Community-Level Interaction Insights into Carbon Utilization and Element Cycling Functions of Hydrothermarchaeota in Hydrothermal Sediment.</title>
        <authorList>
            <person name="Zhou Z."/>
            <person name="Liu Y."/>
            <person name="Xu W."/>
            <person name="Pan J."/>
            <person name="Luo Z.H."/>
            <person name="Li M."/>
        </authorList>
    </citation>
    <scope>NUCLEOTIDE SEQUENCE [LARGE SCALE GENOMIC DNA]</scope>
    <source>
        <strain evidence="6">HyVt-456</strain>
    </source>
</reference>
<dbReference type="SUPFAM" id="SSF88946">
    <property type="entry name" value="Sigma2 domain of RNA polymerase sigma factors"/>
    <property type="match status" value="1"/>
</dbReference>
<sequence>MEKDLELVGKALRGDKKALTLLVESVENLIYNLALKMLWHPQDAEDASQEVLIRLVTNLNRYKGESRFSTWVYRLASNHLLNVLKKKKREMTFSRLTTELEEGLAGSADYAINDGERNLLIQEMKIGCTNGMLQCLDPETRISYILGDILGFDGNEGAYIQNIKPPAFRKRLSRARTKLFRFMYANCGVANPSNSCRCHKQIKHCIGTGKIIPQRLIFATDGSDVALKNSIERAEQTIRLFNTNPDYRLPGKAVNELRALLKISGPKTFRDE</sequence>
<dbReference type="AlphaFoldDB" id="A0A7V1PV08"/>
<keyword evidence="3" id="KW-0238">DNA-binding</keyword>
<dbReference type="Pfam" id="PF04542">
    <property type="entry name" value="Sigma70_r2"/>
    <property type="match status" value="1"/>
</dbReference>
<feature type="domain" description="RNA polymerase sigma-70 region 2" evidence="5">
    <location>
        <begin position="22"/>
        <end position="89"/>
    </location>
</feature>
<evidence type="ECO:0000256" key="3">
    <source>
        <dbReference type="ARBA" id="ARBA00023125"/>
    </source>
</evidence>
<comment type="caution">
    <text evidence="6">The sequence shown here is derived from an EMBL/GenBank/DDBJ whole genome shotgun (WGS) entry which is preliminary data.</text>
</comment>
<evidence type="ECO:0000313" key="6">
    <source>
        <dbReference type="EMBL" id="HED10456.1"/>
    </source>
</evidence>
<evidence type="ECO:0000256" key="1">
    <source>
        <dbReference type="ARBA" id="ARBA00023015"/>
    </source>
</evidence>
<name>A0A7V1PV08_CALAY</name>
<evidence type="ECO:0000256" key="4">
    <source>
        <dbReference type="ARBA" id="ARBA00023163"/>
    </source>
</evidence>
<dbReference type="Gene3D" id="1.10.1740.10">
    <property type="match status" value="1"/>
</dbReference>
<keyword evidence="2" id="KW-0731">Sigma factor</keyword>
<dbReference type="InterPro" id="IPR007627">
    <property type="entry name" value="RNA_pol_sigma70_r2"/>
</dbReference>
<dbReference type="GO" id="GO:0003677">
    <property type="term" value="F:DNA binding"/>
    <property type="evidence" value="ECO:0007669"/>
    <property type="project" value="UniProtKB-KW"/>
</dbReference>
<dbReference type="PANTHER" id="PTHR43133:SF8">
    <property type="entry name" value="RNA POLYMERASE SIGMA FACTOR HI_1459-RELATED"/>
    <property type="match status" value="1"/>
</dbReference>
<keyword evidence="1" id="KW-0805">Transcription regulation</keyword>
<evidence type="ECO:0000259" key="5">
    <source>
        <dbReference type="Pfam" id="PF04542"/>
    </source>
</evidence>
<dbReference type="NCBIfam" id="TIGR02937">
    <property type="entry name" value="sigma70-ECF"/>
    <property type="match status" value="1"/>
</dbReference>
<dbReference type="PANTHER" id="PTHR43133">
    <property type="entry name" value="RNA POLYMERASE ECF-TYPE SIGMA FACTO"/>
    <property type="match status" value="1"/>
</dbReference>
<accession>A0A7V1PV08</accession>
<proteinExistence type="predicted"/>
<dbReference type="InterPro" id="IPR039425">
    <property type="entry name" value="RNA_pol_sigma-70-like"/>
</dbReference>
<protein>
    <submittedName>
        <fullName evidence="6">RNA polymerase sigma factor</fullName>
    </submittedName>
</protein>
<dbReference type="GO" id="GO:0006352">
    <property type="term" value="P:DNA-templated transcription initiation"/>
    <property type="evidence" value="ECO:0007669"/>
    <property type="project" value="InterPro"/>
</dbReference>
<evidence type="ECO:0000256" key="2">
    <source>
        <dbReference type="ARBA" id="ARBA00023082"/>
    </source>
</evidence>
<dbReference type="Proteomes" id="UP000886005">
    <property type="component" value="Unassembled WGS sequence"/>
</dbReference>
<keyword evidence="4" id="KW-0804">Transcription</keyword>
<organism evidence="6">
    <name type="scientific">Caldithrix abyssi</name>
    <dbReference type="NCBI Taxonomy" id="187145"/>
    <lineage>
        <taxon>Bacteria</taxon>
        <taxon>Pseudomonadati</taxon>
        <taxon>Calditrichota</taxon>
        <taxon>Calditrichia</taxon>
        <taxon>Calditrichales</taxon>
        <taxon>Calditrichaceae</taxon>
        <taxon>Caldithrix</taxon>
    </lineage>
</organism>
<dbReference type="GO" id="GO:0016987">
    <property type="term" value="F:sigma factor activity"/>
    <property type="evidence" value="ECO:0007669"/>
    <property type="project" value="UniProtKB-KW"/>
</dbReference>